<feature type="compositionally biased region" description="Basic residues" evidence="1">
    <location>
        <begin position="94"/>
        <end position="103"/>
    </location>
</feature>
<comment type="caution">
    <text evidence="2">The sequence shown here is derived from an EMBL/GenBank/DDBJ whole genome shotgun (WGS) entry which is preliminary data.</text>
</comment>
<evidence type="ECO:0000313" key="2">
    <source>
        <dbReference type="EMBL" id="KAJ7312751.1"/>
    </source>
</evidence>
<feature type="region of interest" description="Disordered" evidence="1">
    <location>
        <begin position="237"/>
        <end position="274"/>
    </location>
</feature>
<sequence length="328" mass="36783">MSGRRHLRSGKEFSPFDLALSLSVDFDTTSCLQWRISEQHESEADHEYGEDIVAIPFELPDSPVPPALAEVTAPPAPAYSLLPDSLSSKERNKLKSRLRRNKKRTDAQLASQNPSQKAVHHKRVSEAKPSYLPHSIPAWIGSRTAPELQFLFDDGPASHGGHNGTGGRQYTQAEVDALTGTRGFKYIAWLGMLTIAILDSRRRVIALLGGMPKDTEDWAKVTKRASDLMEDRESRIRLSEDKLHHRRAQEGESYPPLSRGLSHGGGQTEPGELHQNATNTQLTDELLQDPDIQRMIGFTTLLFSLYAPKLFSLYERTQKALEQWRPNL</sequence>
<feature type="region of interest" description="Disordered" evidence="1">
    <location>
        <begin position="79"/>
        <end position="127"/>
    </location>
</feature>
<evidence type="ECO:0000256" key="1">
    <source>
        <dbReference type="SAM" id="MobiDB-lite"/>
    </source>
</evidence>
<reference evidence="2" key="1">
    <citation type="submission" date="2023-03" db="EMBL/GenBank/DDBJ databases">
        <title>Massive genome expansion in bonnet fungi (Mycena s.s.) driven by repeated elements and novel gene families across ecological guilds.</title>
        <authorList>
            <consortium name="Lawrence Berkeley National Laboratory"/>
            <person name="Harder C.B."/>
            <person name="Miyauchi S."/>
            <person name="Viragh M."/>
            <person name="Kuo A."/>
            <person name="Thoen E."/>
            <person name="Andreopoulos B."/>
            <person name="Lu D."/>
            <person name="Skrede I."/>
            <person name="Drula E."/>
            <person name="Henrissat B."/>
            <person name="Morin E."/>
            <person name="Kohler A."/>
            <person name="Barry K."/>
            <person name="LaButti K."/>
            <person name="Morin E."/>
            <person name="Salamov A."/>
            <person name="Lipzen A."/>
            <person name="Mereny Z."/>
            <person name="Hegedus B."/>
            <person name="Baldrian P."/>
            <person name="Stursova M."/>
            <person name="Weitz H."/>
            <person name="Taylor A."/>
            <person name="Grigoriev I.V."/>
            <person name="Nagy L.G."/>
            <person name="Martin F."/>
            <person name="Kauserud H."/>
        </authorList>
    </citation>
    <scope>NUCLEOTIDE SEQUENCE</scope>
    <source>
        <strain evidence="2">CBHHK002</strain>
    </source>
</reference>
<gene>
    <name evidence="2" type="ORF">DFH08DRAFT_1043994</name>
</gene>
<protein>
    <submittedName>
        <fullName evidence="2">Uncharacterized protein</fullName>
    </submittedName>
</protein>
<accession>A0AAD7ED43</accession>
<dbReference type="AlphaFoldDB" id="A0AAD7ED43"/>
<organism evidence="2 3">
    <name type="scientific">Mycena albidolilacea</name>
    <dbReference type="NCBI Taxonomy" id="1033008"/>
    <lineage>
        <taxon>Eukaryota</taxon>
        <taxon>Fungi</taxon>
        <taxon>Dikarya</taxon>
        <taxon>Basidiomycota</taxon>
        <taxon>Agaricomycotina</taxon>
        <taxon>Agaricomycetes</taxon>
        <taxon>Agaricomycetidae</taxon>
        <taxon>Agaricales</taxon>
        <taxon>Marasmiineae</taxon>
        <taxon>Mycenaceae</taxon>
        <taxon>Mycena</taxon>
    </lineage>
</organism>
<dbReference type="Proteomes" id="UP001218218">
    <property type="component" value="Unassembled WGS sequence"/>
</dbReference>
<dbReference type="EMBL" id="JARIHO010000070">
    <property type="protein sequence ID" value="KAJ7312751.1"/>
    <property type="molecule type" value="Genomic_DNA"/>
</dbReference>
<keyword evidence="3" id="KW-1185">Reference proteome</keyword>
<name>A0AAD7ED43_9AGAR</name>
<proteinExistence type="predicted"/>
<evidence type="ECO:0000313" key="3">
    <source>
        <dbReference type="Proteomes" id="UP001218218"/>
    </source>
</evidence>